<organism evidence="1 2">
    <name type="scientific">Teratosphaeria nubilosa</name>
    <dbReference type="NCBI Taxonomy" id="161662"/>
    <lineage>
        <taxon>Eukaryota</taxon>
        <taxon>Fungi</taxon>
        <taxon>Dikarya</taxon>
        <taxon>Ascomycota</taxon>
        <taxon>Pezizomycotina</taxon>
        <taxon>Dothideomycetes</taxon>
        <taxon>Dothideomycetidae</taxon>
        <taxon>Mycosphaerellales</taxon>
        <taxon>Teratosphaeriaceae</taxon>
        <taxon>Teratosphaeria</taxon>
    </lineage>
</organism>
<proteinExistence type="predicted"/>
<evidence type="ECO:0000313" key="2">
    <source>
        <dbReference type="Proteomes" id="UP000799436"/>
    </source>
</evidence>
<protein>
    <submittedName>
        <fullName evidence="1">Uncharacterized protein</fullName>
    </submittedName>
</protein>
<dbReference type="OrthoDB" id="10298111at2759"/>
<name>A0A6G1L9W3_9PEZI</name>
<gene>
    <name evidence="1" type="ORF">EJ03DRAFT_327096</name>
</gene>
<evidence type="ECO:0000313" key="1">
    <source>
        <dbReference type="EMBL" id="KAF2769721.1"/>
    </source>
</evidence>
<dbReference type="EMBL" id="ML995831">
    <property type="protein sequence ID" value="KAF2769721.1"/>
    <property type="molecule type" value="Genomic_DNA"/>
</dbReference>
<dbReference type="AlphaFoldDB" id="A0A6G1L9W3"/>
<dbReference type="Proteomes" id="UP000799436">
    <property type="component" value="Unassembled WGS sequence"/>
</dbReference>
<reference evidence="1" key="1">
    <citation type="journal article" date="2020" name="Stud. Mycol.">
        <title>101 Dothideomycetes genomes: a test case for predicting lifestyles and emergence of pathogens.</title>
        <authorList>
            <person name="Haridas S."/>
            <person name="Albert R."/>
            <person name="Binder M."/>
            <person name="Bloem J."/>
            <person name="Labutti K."/>
            <person name="Salamov A."/>
            <person name="Andreopoulos B."/>
            <person name="Baker S."/>
            <person name="Barry K."/>
            <person name="Bills G."/>
            <person name="Bluhm B."/>
            <person name="Cannon C."/>
            <person name="Castanera R."/>
            <person name="Culley D."/>
            <person name="Daum C."/>
            <person name="Ezra D."/>
            <person name="Gonzalez J."/>
            <person name="Henrissat B."/>
            <person name="Kuo A."/>
            <person name="Liang C."/>
            <person name="Lipzen A."/>
            <person name="Lutzoni F."/>
            <person name="Magnuson J."/>
            <person name="Mondo S."/>
            <person name="Nolan M."/>
            <person name="Ohm R."/>
            <person name="Pangilinan J."/>
            <person name="Park H.-J."/>
            <person name="Ramirez L."/>
            <person name="Alfaro M."/>
            <person name="Sun H."/>
            <person name="Tritt A."/>
            <person name="Yoshinaga Y."/>
            <person name="Zwiers L.-H."/>
            <person name="Turgeon B."/>
            <person name="Goodwin S."/>
            <person name="Spatafora J."/>
            <person name="Crous P."/>
            <person name="Grigoriev I."/>
        </authorList>
    </citation>
    <scope>NUCLEOTIDE SEQUENCE</scope>
    <source>
        <strain evidence="1">CBS 116005</strain>
    </source>
</reference>
<accession>A0A6G1L9W3</accession>
<sequence length="152" mass="18524">MASSSTRSTFVETMIRAHFQRVYWRIHANDTRRELDLIAERFADVLDMDFWDLIDTLDPPRNVVDPEKRRLINLDVERWEKRRQHYRSLDRSANVWEAASRCSDVSAMLFRCGRDREARAWCEMVDEMQRWARRLLHEEKKWEEENEMRYGG</sequence>
<keyword evidence="2" id="KW-1185">Reference proteome</keyword>